<keyword evidence="5 6" id="KW-0472">Membrane</keyword>
<keyword evidence="8" id="KW-1185">Reference proteome</keyword>
<evidence type="ECO:0000256" key="4">
    <source>
        <dbReference type="ARBA" id="ARBA00022989"/>
    </source>
</evidence>
<dbReference type="InterPro" id="IPR008590">
    <property type="entry name" value="TMEM_230/134"/>
</dbReference>
<accession>A0ABR2K7C1</accession>
<gene>
    <name evidence="7" type="ORF">M9Y10_038010</name>
</gene>
<evidence type="ECO:0000256" key="2">
    <source>
        <dbReference type="ARBA" id="ARBA00007743"/>
    </source>
</evidence>
<evidence type="ECO:0000256" key="5">
    <source>
        <dbReference type="ARBA" id="ARBA00023136"/>
    </source>
</evidence>
<protein>
    <recommendedName>
        <fullName evidence="9">Transmembrane protein</fullName>
    </recommendedName>
</protein>
<comment type="caution">
    <text evidence="7">The sequence shown here is derived from an EMBL/GenBank/DDBJ whole genome shotgun (WGS) entry which is preliminary data.</text>
</comment>
<reference evidence="7 8" key="1">
    <citation type="submission" date="2024-04" db="EMBL/GenBank/DDBJ databases">
        <title>Tritrichomonas musculus Genome.</title>
        <authorList>
            <person name="Alves-Ferreira E."/>
            <person name="Grigg M."/>
            <person name="Lorenzi H."/>
            <person name="Galac M."/>
        </authorList>
    </citation>
    <scope>NUCLEOTIDE SEQUENCE [LARGE SCALE GENOMIC DNA]</scope>
    <source>
        <strain evidence="7 8">EAF2021</strain>
    </source>
</reference>
<evidence type="ECO:0000313" key="7">
    <source>
        <dbReference type="EMBL" id="KAK8886975.1"/>
    </source>
</evidence>
<evidence type="ECO:0008006" key="9">
    <source>
        <dbReference type="Google" id="ProtNLM"/>
    </source>
</evidence>
<evidence type="ECO:0000313" key="8">
    <source>
        <dbReference type="Proteomes" id="UP001470230"/>
    </source>
</evidence>
<evidence type="ECO:0000256" key="1">
    <source>
        <dbReference type="ARBA" id="ARBA00004141"/>
    </source>
</evidence>
<comment type="subcellular location">
    <subcellularLocation>
        <location evidence="1">Membrane</location>
        <topology evidence="1">Multi-pass membrane protein</topology>
    </subcellularLocation>
</comment>
<evidence type="ECO:0000256" key="3">
    <source>
        <dbReference type="ARBA" id="ARBA00022692"/>
    </source>
</evidence>
<name>A0ABR2K7C1_9EUKA</name>
<organism evidence="7 8">
    <name type="scientific">Tritrichomonas musculus</name>
    <dbReference type="NCBI Taxonomy" id="1915356"/>
    <lineage>
        <taxon>Eukaryota</taxon>
        <taxon>Metamonada</taxon>
        <taxon>Parabasalia</taxon>
        <taxon>Tritrichomonadida</taxon>
        <taxon>Tritrichomonadidae</taxon>
        <taxon>Tritrichomonas</taxon>
    </lineage>
</organism>
<feature type="transmembrane region" description="Helical" evidence="6">
    <location>
        <begin position="85"/>
        <end position="107"/>
    </location>
</feature>
<keyword evidence="3 6" id="KW-0812">Transmembrane</keyword>
<feature type="transmembrane region" description="Helical" evidence="6">
    <location>
        <begin position="51"/>
        <end position="73"/>
    </location>
</feature>
<dbReference type="Proteomes" id="UP001470230">
    <property type="component" value="Unassembled WGS sequence"/>
</dbReference>
<comment type="similarity">
    <text evidence="2">Belongs to the TMEM134/TMEM230 family.</text>
</comment>
<proteinExistence type="inferred from homology"/>
<keyword evidence="4 6" id="KW-1133">Transmembrane helix</keyword>
<dbReference type="EMBL" id="JAPFFF010000006">
    <property type="protein sequence ID" value="KAK8886975.1"/>
    <property type="molecule type" value="Genomic_DNA"/>
</dbReference>
<sequence>MKANIKFESQDSSSFSIKSVLQLPFRAIKAVVDWFKAGELPPETHKTSMRIMTALLVFGFSFLAIMILCASGICFETYNISYPSYLFMTFITLCPGLYSLWITICCWRRVKGYEWGMIPFFD</sequence>
<dbReference type="Pfam" id="PF05915">
    <property type="entry name" value="TMEM_230_134"/>
    <property type="match status" value="1"/>
</dbReference>
<evidence type="ECO:0000256" key="6">
    <source>
        <dbReference type="SAM" id="Phobius"/>
    </source>
</evidence>